<dbReference type="Gene3D" id="3.40.50.300">
    <property type="entry name" value="P-loop containing nucleotide triphosphate hydrolases"/>
    <property type="match status" value="1"/>
</dbReference>
<feature type="domain" description="ABC transporter" evidence="6">
    <location>
        <begin position="4"/>
        <end position="236"/>
    </location>
</feature>
<keyword evidence="5" id="KW-0812">Transmembrane</keyword>
<keyword evidence="5" id="KW-1133">Transmembrane helix</keyword>
<dbReference type="PROSITE" id="PS00211">
    <property type="entry name" value="ABC_TRANSPORTER_1"/>
    <property type="match status" value="1"/>
</dbReference>
<dbReference type="GO" id="GO:0016887">
    <property type="term" value="F:ATP hydrolysis activity"/>
    <property type="evidence" value="ECO:0007669"/>
    <property type="project" value="InterPro"/>
</dbReference>
<protein>
    <recommendedName>
        <fullName evidence="6">ABC transporter domain-containing protein</fullName>
    </recommendedName>
</protein>
<dbReference type="GO" id="GO:0005524">
    <property type="term" value="F:ATP binding"/>
    <property type="evidence" value="ECO:0007669"/>
    <property type="project" value="UniProtKB-KW"/>
</dbReference>
<dbReference type="PROSITE" id="PS50893">
    <property type="entry name" value="ABC_TRANSPORTER_2"/>
    <property type="match status" value="1"/>
</dbReference>
<dbReference type="PANTHER" id="PTHR43023:SF3">
    <property type="entry name" value="PROTEIN TRIGALACTOSYLDIACYLGLYCEROL 3, CHLOROPLASTIC"/>
    <property type="match status" value="1"/>
</dbReference>
<name>A0A6A6K294_HEVBR</name>
<evidence type="ECO:0000256" key="3">
    <source>
        <dbReference type="ARBA" id="ARBA00022840"/>
    </source>
</evidence>
<keyword evidence="1" id="KW-0813">Transport</keyword>
<dbReference type="InterPro" id="IPR025662">
    <property type="entry name" value="Sigma_54_int_dom_ATP-bd_1"/>
</dbReference>
<dbReference type="AlphaFoldDB" id="A0A6A6K294"/>
<evidence type="ECO:0000256" key="4">
    <source>
        <dbReference type="SAM" id="MobiDB-lite"/>
    </source>
</evidence>
<comment type="caution">
    <text evidence="7">The sequence shown here is derived from an EMBL/GenBank/DDBJ whole genome shotgun (WGS) entry which is preliminary data.</text>
</comment>
<evidence type="ECO:0000256" key="2">
    <source>
        <dbReference type="ARBA" id="ARBA00022741"/>
    </source>
</evidence>
<keyword evidence="2" id="KW-0547">Nucleotide-binding</keyword>
<gene>
    <name evidence="7" type="ORF">GH714_043010</name>
</gene>
<evidence type="ECO:0000259" key="6">
    <source>
        <dbReference type="PROSITE" id="PS50893"/>
    </source>
</evidence>
<dbReference type="InterPro" id="IPR003439">
    <property type="entry name" value="ABC_transporter-like_ATP-bd"/>
</dbReference>
<dbReference type="Proteomes" id="UP000467840">
    <property type="component" value="Unassembled WGS sequence"/>
</dbReference>
<keyword evidence="8" id="KW-1185">Reference proteome</keyword>
<reference evidence="7 8" key="1">
    <citation type="journal article" date="2020" name="Mol. Plant">
        <title>The Chromosome-Based Rubber Tree Genome Provides New Insights into Spurge Genome Evolution and Rubber Biosynthesis.</title>
        <authorList>
            <person name="Liu J."/>
            <person name="Shi C."/>
            <person name="Shi C.C."/>
            <person name="Li W."/>
            <person name="Zhang Q.J."/>
            <person name="Zhang Y."/>
            <person name="Li K."/>
            <person name="Lu H.F."/>
            <person name="Shi C."/>
            <person name="Zhu S.T."/>
            <person name="Xiao Z.Y."/>
            <person name="Nan H."/>
            <person name="Yue Y."/>
            <person name="Zhu X.G."/>
            <person name="Wu Y."/>
            <person name="Hong X.N."/>
            <person name="Fan G.Y."/>
            <person name="Tong Y."/>
            <person name="Zhang D."/>
            <person name="Mao C.L."/>
            <person name="Liu Y.L."/>
            <person name="Hao S.J."/>
            <person name="Liu W.Q."/>
            <person name="Lv M.Q."/>
            <person name="Zhang H.B."/>
            <person name="Liu Y."/>
            <person name="Hu-Tang G.R."/>
            <person name="Wang J.P."/>
            <person name="Wang J.H."/>
            <person name="Sun Y.H."/>
            <person name="Ni S.B."/>
            <person name="Chen W.B."/>
            <person name="Zhang X.C."/>
            <person name="Jiao Y.N."/>
            <person name="Eichler E.E."/>
            <person name="Li G.H."/>
            <person name="Liu X."/>
            <person name="Gao L.Z."/>
        </authorList>
    </citation>
    <scope>NUCLEOTIDE SEQUENCE [LARGE SCALE GENOMIC DNA]</scope>
    <source>
        <strain evidence="8">cv. GT1</strain>
        <tissue evidence="7">Leaf</tissue>
    </source>
</reference>
<feature type="region of interest" description="Disordered" evidence="4">
    <location>
        <begin position="305"/>
        <end position="331"/>
    </location>
</feature>
<dbReference type="Pfam" id="PF00005">
    <property type="entry name" value="ABC_tran"/>
    <property type="match status" value="1"/>
</dbReference>
<dbReference type="EMBL" id="JAAGAX010000511">
    <property type="protein sequence ID" value="KAF2282186.1"/>
    <property type="molecule type" value="Genomic_DNA"/>
</dbReference>
<accession>A0A6A6K294</accession>
<keyword evidence="3" id="KW-0067">ATP-binding</keyword>
<dbReference type="InterPro" id="IPR003593">
    <property type="entry name" value="AAA+_ATPase"/>
</dbReference>
<keyword evidence="5" id="KW-0472">Membrane</keyword>
<feature type="transmembrane region" description="Helical" evidence="5">
    <location>
        <begin position="826"/>
        <end position="848"/>
    </location>
</feature>
<feature type="transmembrane region" description="Helical" evidence="5">
    <location>
        <begin position="793"/>
        <end position="814"/>
    </location>
</feature>
<evidence type="ECO:0000256" key="5">
    <source>
        <dbReference type="SAM" id="Phobius"/>
    </source>
</evidence>
<evidence type="ECO:0000313" key="8">
    <source>
        <dbReference type="Proteomes" id="UP000467840"/>
    </source>
</evidence>
<dbReference type="PANTHER" id="PTHR43023">
    <property type="entry name" value="PROTEIN TRIGALACTOSYLDIACYLGLYCEROL 3, CHLOROPLASTIC"/>
    <property type="match status" value="1"/>
</dbReference>
<dbReference type="PROSITE" id="PS00675">
    <property type="entry name" value="SIGMA54_INTERACT_1"/>
    <property type="match status" value="1"/>
</dbReference>
<dbReference type="SUPFAM" id="SSF52540">
    <property type="entry name" value="P-loop containing nucleoside triphosphate hydrolases"/>
    <property type="match status" value="1"/>
</dbReference>
<organism evidence="7 8">
    <name type="scientific">Hevea brasiliensis</name>
    <name type="common">Para rubber tree</name>
    <name type="synonym">Siphonia brasiliensis</name>
    <dbReference type="NCBI Taxonomy" id="3981"/>
    <lineage>
        <taxon>Eukaryota</taxon>
        <taxon>Viridiplantae</taxon>
        <taxon>Streptophyta</taxon>
        <taxon>Embryophyta</taxon>
        <taxon>Tracheophyta</taxon>
        <taxon>Spermatophyta</taxon>
        <taxon>Magnoliopsida</taxon>
        <taxon>eudicotyledons</taxon>
        <taxon>Gunneridae</taxon>
        <taxon>Pentapetalae</taxon>
        <taxon>rosids</taxon>
        <taxon>fabids</taxon>
        <taxon>Malpighiales</taxon>
        <taxon>Euphorbiaceae</taxon>
        <taxon>Crotonoideae</taxon>
        <taxon>Micrandreae</taxon>
        <taxon>Hevea</taxon>
    </lineage>
</organism>
<dbReference type="InterPro" id="IPR017871">
    <property type="entry name" value="ABC_transporter-like_CS"/>
</dbReference>
<evidence type="ECO:0000256" key="1">
    <source>
        <dbReference type="ARBA" id="ARBA00022448"/>
    </source>
</evidence>
<dbReference type="SMART" id="SM00382">
    <property type="entry name" value="AAA"/>
    <property type="match status" value="1"/>
</dbReference>
<evidence type="ECO:0000313" key="7">
    <source>
        <dbReference type="EMBL" id="KAF2282186.1"/>
    </source>
</evidence>
<dbReference type="InterPro" id="IPR027417">
    <property type="entry name" value="P-loop_NTPase"/>
</dbReference>
<sequence>MYAVSISDLHMTFRDKKVLQGVNLDIPWGESLVILGESGSGKSVLTKIVLGLITPTSGSVTIDGVDVSHHQQNTKKFSVLFQNCALFDSLTVWENVVFNFRRRLGISTSQAKELAQCGLEMVGLDSSVMDVYPVALSGGMKKRVALARAIIGRPKILILDEPTSGLDPIMSDVVSDIIVQCHAELKLTVITITHDIDSALRIADKIADVRRSILLPVPRVLAHWVTVSTIVSPLMLNAEDLGWHAHAFAYTLADMSVEEILSRNGSDSPLAILMDAMLPSPQENGTLSNLWEMFRSAITGGRYGASRPDSAAGPIGARACRPTRNLPSRSVSAGADDLVSRRDRRIPAIIECVGIMADKIEQARLASMQRGRVTHAVFVSSVERFLQQEHICVCRRGDGSTEVHRSFTYMLCLQYLMPGNAEDRQNLMFELVKKFLIGFSRYALDARGARAIHYALSLCGGKYEGEFMAQIVRPLVAREARRFRTEHTSGSFFEALKDQEGNGPLLYALSSVYCSESAVRYALLYLDRISTSRDPAFLQEFLTGIPYYALFHSLSEDCERSKLAFMQSNAELRNSLGWLQGNVGSRDIDLHEVARIIRSRVENADGIAERARTFNTRFCNTFYMLCAQDARIRCNNALSRHEEFAPIKEFFVYCRQRLNRIRTESDMESCLLDDVIRGHLSDLFSFRENERNRIGARAVASELVEYVLSDNAYVRRVSICADYTRRLLRTDEAGNDANEWAYDTYTMVVNSFFAMVCSMCKLSSRFFLEHTEVCSGFLEAKHIYAREHRIFRAFCYFFPSVGSVILICVLPVIACSSKAPLHAKMWQMFGVVWAAVLICAALCTYCALEKAEIERRMLELERSSANYILSMIQCGENALRNAPSVQAAPAATGGPLHAAECTPSGEKITSVEAVTRDVRRGWSVV</sequence>
<proteinExistence type="predicted"/>